<evidence type="ECO:0000313" key="2">
    <source>
        <dbReference type="EMBL" id="KAL1398158.1"/>
    </source>
</evidence>
<dbReference type="EMBL" id="JBEHCU010006006">
    <property type="protein sequence ID" value="KAL1398158.1"/>
    <property type="molecule type" value="Genomic_DNA"/>
</dbReference>
<sequence length="809" mass="93584">MTSFTVEKCPQSYDEYKFALDAQHLEKTRIDLNETDENRAQSLAQMREWIAKHPHIKKCRTDSVFLLRFLRMRKFSVPMAQESLERYLTALRSFPQWFRNLDPLDGEIRLFNKAGMLTNLGRDSLGRTVVLLRARAFDPERFTSAHFVRQIMLLLETTIDEEEAQINGYVVVADYEAVSLKVLSVWSLTDVSNASDSLFQSFPLRIQEIHAIGVPRFLKIVSDMALSCMSEKIRNRVYWFKNLDPLDAEIRLFNKAGVLTSLGRDSLGRTIVLLAFNPERFTSAHFVRQIMLLLETTIEEEESQINGYVVIADYEAISLKQLSVWSLTDVSNASDSLFQSFPLRIQEIHAIRVPRFFKMVSDLALSCMSEKIRNRVTWFRNLDPLNEEIRLFNKVGMLFILGRDSHGRTVVLFRPRVLNVLNTEQATVGHQMRQGMLLLETTIDEEDSQINGYVAIADFEAITLKLLSVWTSTDVSNAANYLFRAFPLRIQEIHAIGVPRFFKIFANLALSCMSEKIRNRVYVKKCPQSYDEYKFALDSRHLEKVRIEQNETDENRAQSLAQMREWITKHPHIKKCRTDSMFLLRFLRMRKFSVPMAQESLERYLTALRSFPQWFRNLDPLNGDIRLFNKVGMLFNLGRDSHGRTVVLFRPRVLNVLDTERATLGHQMRQAMLLLETTIEEEETQINGYVAIADYEAISLKLLSMWPFTDVSNAADNLFHSLPCHKSLDDAKKHLELSLLTTDYEGGTQNPDQLTEDFIKCAERKRTQLLLMDEMEIDTSRYQFGGQQNTVVSEIEAGMVGSFKKLNVD</sequence>
<dbReference type="InterPro" id="IPR011074">
    <property type="entry name" value="CRAL/TRIO_N_dom"/>
</dbReference>
<name>A0ABD1DF01_CULPP</name>
<organism evidence="2 3">
    <name type="scientific">Culex pipiens pipiens</name>
    <name type="common">Northern house mosquito</name>
    <dbReference type="NCBI Taxonomy" id="38569"/>
    <lineage>
        <taxon>Eukaryota</taxon>
        <taxon>Metazoa</taxon>
        <taxon>Ecdysozoa</taxon>
        <taxon>Arthropoda</taxon>
        <taxon>Hexapoda</taxon>
        <taxon>Insecta</taxon>
        <taxon>Pterygota</taxon>
        <taxon>Neoptera</taxon>
        <taxon>Endopterygota</taxon>
        <taxon>Diptera</taxon>
        <taxon>Nematocera</taxon>
        <taxon>Culicoidea</taxon>
        <taxon>Culicidae</taxon>
        <taxon>Culicinae</taxon>
        <taxon>Culicini</taxon>
        <taxon>Culex</taxon>
        <taxon>Culex</taxon>
    </lineage>
</organism>
<dbReference type="CDD" id="cd00170">
    <property type="entry name" value="SEC14"/>
    <property type="match status" value="3"/>
</dbReference>
<dbReference type="AlphaFoldDB" id="A0ABD1DF01"/>
<keyword evidence="3" id="KW-1185">Reference proteome</keyword>
<comment type="caution">
    <text evidence="2">The sequence shown here is derived from an EMBL/GenBank/DDBJ whole genome shotgun (WGS) entry which is preliminary data.</text>
</comment>
<dbReference type="Proteomes" id="UP001562425">
    <property type="component" value="Unassembled WGS sequence"/>
</dbReference>
<dbReference type="InterPro" id="IPR001251">
    <property type="entry name" value="CRAL-TRIO_dom"/>
</dbReference>
<dbReference type="SMART" id="SM00516">
    <property type="entry name" value="SEC14"/>
    <property type="match status" value="2"/>
</dbReference>
<feature type="domain" description="CRAL-TRIO" evidence="1">
    <location>
        <begin position="107"/>
        <end position="270"/>
    </location>
</feature>
<feature type="domain" description="CRAL-TRIO" evidence="1">
    <location>
        <begin position="286"/>
        <end position="389"/>
    </location>
</feature>
<dbReference type="PANTHER" id="PTHR10174">
    <property type="entry name" value="ALPHA-TOCOPHEROL TRANSFER PROTEIN-RELATED"/>
    <property type="match status" value="1"/>
</dbReference>
<dbReference type="Pfam" id="PF00650">
    <property type="entry name" value="CRAL_TRIO"/>
    <property type="match status" value="4"/>
</dbReference>
<evidence type="ECO:0000259" key="1">
    <source>
        <dbReference type="PROSITE" id="PS50191"/>
    </source>
</evidence>
<dbReference type="SMART" id="SM01100">
    <property type="entry name" value="CRAL_TRIO_N"/>
    <property type="match status" value="2"/>
</dbReference>
<dbReference type="InterPro" id="IPR036865">
    <property type="entry name" value="CRAL-TRIO_dom_sf"/>
</dbReference>
<proteinExistence type="predicted"/>
<dbReference type="InterPro" id="IPR036273">
    <property type="entry name" value="CRAL/TRIO_N_dom_sf"/>
</dbReference>
<accession>A0ABD1DF01</accession>
<dbReference type="PRINTS" id="PR00180">
    <property type="entry name" value="CRETINALDHBP"/>
</dbReference>
<dbReference type="SUPFAM" id="SSF46938">
    <property type="entry name" value="CRAL/TRIO N-terminal domain"/>
    <property type="match status" value="2"/>
</dbReference>
<protein>
    <recommendedName>
        <fullName evidence="1">CRAL-TRIO domain-containing protein</fullName>
    </recommendedName>
</protein>
<dbReference type="Gene3D" id="3.40.525.10">
    <property type="entry name" value="CRAL-TRIO lipid binding domain"/>
    <property type="match status" value="4"/>
</dbReference>
<dbReference type="PROSITE" id="PS50191">
    <property type="entry name" value="CRAL_TRIO"/>
    <property type="match status" value="3"/>
</dbReference>
<dbReference type="SUPFAM" id="SSF52087">
    <property type="entry name" value="CRAL/TRIO domain"/>
    <property type="match status" value="4"/>
</dbReference>
<dbReference type="Gene3D" id="1.10.8.20">
    <property type="entry name" value="N-terminal domain of phosphatidylinositol transfer protein sec14p"/>
    <property type="match status" value="2"/>
</dbReference>
<evidence type="ECO:0000313" key="3">
    <source>
        <dbReference type="Proteomes" id="UP001562425"/>
    </source>
</evidence>
<feature type="domain" description="CRAL-TRIO" evidence="1">
    <location>
        <begin position="388"/>
        <end position="554"/>
    </location>
</feature>
<gene>
    <name evidence="2" type="ORF">pipiens_009191</name>
</gene>
<dbReference type="PANTHER" id="PTHR10174:SF166">
    <property type="entry name" value="LD40136P"/>
    <property type="match status" value="1"/>
</dbReference>
<reference evidence="2 3" key="1">
    <citation type="submission" date="2024-05" db="EMBL/GenBank/DDBJ databases">
        <title>Culex pipiens pipiens assembly and annotation.</title>
        <authorList>
            <person name="Alout H."/>
            <person name="Durand T."/>
        </authorList>
    </citation>
    <scope>NUCLEOTIDE SEQUENCE [LARGE SCALE GENOMIC DNA]</scope>
    <source>
        <strain evidence="2">HA-2024</strain>
        <tissue evidence="2">Whole body</tissue>
    </source>
</reference>